<accession>A0AAV0RNY5</accession>
<evidence type="ECO:0008006" key="3">
    <source>
        <dbReference type="Google" id="ProtNLM"/>
    </source>
</evidence>
<dbReference type="Proteomes" id="UP001154282">
    <property type="component" value="Unassembled WGS sequence"/>
</dbReference>
<evidence type="ECO:0000313" key="1">
    <source>
        <dbReference type="EMBL" id="CAI0559292.1"/>
    </source>
</evidence>
<name>A0AAV0RNY5_9ROSI</name>
<comment type="caution">
    <text evidence="1">The sequence shown here is derived from an EMBL/GenBank/DDBJ whole genome shotgun (WGS) entry which is preliminary data.</text>
</comment>
<gene>
    <name evidence="1" type="ORF">LITE_LOCUS49144</name>
</gene>
<sequence length="114" mass="13172">MDEKGLEIDEYTQSALTRMYIDARMVEKSWLWFMRFHRTGNMTSECYYDNIDAYGVGRNERFNDAVATFKEMLDDDVGVMPDDCTFKSLGLVLVKCGLSKRAVARLEAGLKKDY</sequence>
<reference evidence="1" key="1">
    <citation type="submission" date="2022-08" db="EMBL/GenBank/DDBJ databases">
        <authorList>
            <person name="Gutierrez-Valencia J."/>
        </authorList>
    </citation>
    <scope>NUCLEOTIDE SEQUENCE</scope>
</reference>
<keyword evidence="2" id="KW-1185">Reference proteome</keyword>
<dbReference type="AlphaFoldDB" id="A0AAV0RNY5"/>
<proteinExistence type="predicted"/>
<dbReference type="Gene3D" id="1.25.40.10">
    <property type="entry name" value="Tetratricopeptide repeat domain"/>
    <property type="match status" value="1"/>
</dbReference>
<evidence type="ECO:0000313" key="2">
    <source>
        <dbReference type="Proteomes" id="UP001154282"/>
    </source>
</evidence>
<dbReference type="InterPro" id="IPR011990">
    <property type="entry name" value="TPR-like_helical_dom_sf"/>
</dbReference>
<dbReference type="EMBL" id="CAMGYJ010000011">
    <property type="protein sequence ID" value="CAI0559292.1"/>
    <property type="molecule type" value="Genomic_DNA"/>
</dbReference>
<organism evidence="1 2">
    <name type="scientific">Linum tenue</name>
    <dbReference type="NCBI Taxonomy" id="586396"/>
    <lineage>
        <taxon>Eukaryota</taxon>
        <taxon>Viridiplantae</taxon>
        <taxon>Streptophyta</taxon>
        <taxon>Embryophyta</taxon>
        <taxon>Tracheophyta</taxon>
        <taxon>Spermatophyta</taxon>
        <taxon>Magnoliopsida</taxon>
        <taxon>eudicotyledons</taxon>
        <taxon>Gunneridae</taxon>
        <taxon>Pentapetalae</taxon>
        <taxon>rosids</taxon>
        <taxon>fabids</taxon>
        <taxon>Malpighiales</taxon>
        <taxon>Linaceae</taxon>
        <taxon>Linum</taxon>
    </lineage>
</organism>
<protein>
    <recommendedName>
        <fullName evidence="3">Pentatricopeptide repeat-containing protein</fullName>
    </recommendedName>
</protein>